<dbReference type="GeneID" id="30173931"/>
<dbReference type="Pfam" id="PF11443">
    <property type="entry name" value="DUF2828"/>
    <property type="match status" value="1"/>
</dbReference>
<dbReference type="Proteomes" id="UP000094020">
    <property type="component" value="Chromosome 10"/>
</dbReference>
<reference evidence="5" key="2">
    <citation type="submission" date="2013-07" db="EMBL/GenBank/DDBJ databases">
        <authorList>
            <consortium name="The Broad Institute Genome Sequencing Platform"/>
            <person name="Cuomo C."/>
            <person name="Litvintseva A."/>
            <person name="Chen Y."/>
            <person name="Heitman J."/>
            <person name="Sun S."/>
            <person name="Springer D."/>
            <person name="Dromer F."/>
            <person name="Young S.K."/>
            <person name="Zeng Q."/>
            <person name="Gargeya S."/>
            <person name="Fitzgerald M."/>
            <person name="Abouelleil A."/>
            <person name="Alvarado L."/>
            <person name="Berlin A.M."/>
            <person name="Chapman S.B."/>
            <person name="Dewar J."/>
            <person name="Goldberg J."/>
            <person name="Griggs A."/>
            <person name="Gujja S."/>
            <person name="Hansen M."/>
            <person name="Howarth C."/>
            <person name="Imamovic A."/>
            <person name="Larimer J."/>
            <person name="McCowan C."/>
            <person name="Murphy C."/>
            <person name="Pearson M."/>
            <person name="Priest M."/>
            <person name="Roberts A."/>
            <person name="Saif S."/>
            <person name="Shea T."/>
            <person name="Sykes S."/>
            <person name="Wortman J."/>
            <person name="Nusbaum C."/>
            <person name="Birren B."/>
        </authorList>
    </citation>
    <scope>NUCLEOTIDE SEQUENCE</scope>
    <source>
        <strain evidence="5">CBS 10737</strain>
    </source>
</reference>
<organism evidence="4">
    <name type="scientific">Kwoniella pini CBS 10737</name>
    <dbReference type="NCBI Taxonomy" id="1296096"/>
    <lineage>
        <taxon>Eukaryota</taxon>
        <taxon>Fungi</taxon>
        <taxon>Dikarya</taxon>
        <taxon>Basidiomycota</taxon>
        <taxon>Agaricomycotina</taxon>
        <taxon>Tremellomycetes</taxon>
        <taxon>Tremellales</taxon>
        <taxon>Cryptococcaceae</taxon>
        <taxon>Kwoniella</taxon>
    </lineage>
</organism>
<dbReference type="EMBL" id="CP144528">
    <property type="protein sequence ID" value="WWC72928.1"/>
    <property type="molecule type" value="Genomic_DNA"/>
</dbReference>
<dbReference type="OrthoDB" id="1149618at2759"/>
<evidence type="ECO:0008006" key="7">
    <source>
        <dbReference type="Google" id="ProtNLM"/>
    </source>
</evidence>
<dbReference type="PANTHER" id="PTHR31373">
    <property type="entry name" value="OS06G0652100 PROTEIN"/>
    <property type="match status" value="1"/>
</dbReference>
<gene>
    <name evidence="4" type="ORF">I206_05562</name>
    <name evidence="5" type="ORF">I206_106892</name>
</gene>
<dbReference type="Gene3D" id="3.40.50.410">
    <property type="entry name" value="von Willebrand factor, type A domain"/>
    <property type="match status" value="1"/>
</dbReference>
<reference evidence="4" key="1">
    <citation type="submission" date="2013-07" db="EMBL/GenBank/DDBJ databases">
        <title>The Genome Sequence of Cryptococcus pinus CBS10737.</title>
        <authorList>
            <consortium name="The Broad Institute Genome Sequencing Platform"/>
            <person name="Cuomo C."/>
            <person name="Litvintseva A."/>
            <person name="Chen Y."/>
            <person name="Heitman J."/>
            <person name="Sun S."/>
            <person name="Springer D."/>
            <person name="Dromer F."/>
            <person name="Young S.K."/>
            <person name="Zeng Q."/>
            <person name="Gargeya S."/>
            <person name="Fitzgerald M."/>
            <person name="Abouelleil A."/>
            <person name="Alvarado L."/>
            <person name="Berlin A.M."/>
            <person name="Chapman S.B."/>
            <person name="Dewar J."/>
            <person name="Goldberg J."/>
            <person name="Griggs A."/>
            <person name="Gujja S."/>
            <person name="Hansen M."/>
            <person name="Howarth C."/>
            <person name="Imamovic A."/>
            <person name="Larimer J."/>
            <person name="McCowan C."/>
            <person name="Murphy C."/>
            <person name="Pearson M."/>
            <person name="Priest M."/>
            <person name="Roberts A."/>
            <person name="Saif S."/>
            <person name="Shea T."/>
            <person name="Sykes S."/>
            <person name="Wortman J."/>
            <person name="Nusbaum C."/>
            <person name="Birren B."/>
        </authorList>
    </citation>
    <scope>NUCLEOTIDE SEQUENCE [LARGE SCALE GENOMIC DNA]</scope>
    <source>
        <strain evidence="4">CBS 10737</strain>
    </source>
</reference>
<feature type="compositionally biased region" description="Basic and acidic residues" evidence="1">
    <location>
        <begin position="754"/>
        <end position="768"/>
    </location>
</feature>
<feature type="domain" description="DUF2828" evidence="2">
    <location>
        <begin position="83"/>
        <end position="536"/>
    </location>
</feature>
<dbReference type="Pfam" id="PF25043">
    <property type="entry name" value="DUF7788"/>
    <property type="match status" value="1"/>
</dbReference>
<evidence type="ECO:0000313" key="6">
    <source>
        <dbReference type="Proteomes" id="UP000094020"/>
    </source>
</evidence>
<feature type="region of interest" description="Disordered" evidence="1">
    <location>
        <begin position="736"/>
        <end position="768"/>
    </location>
</feature>
<evidence type="ECO:0000256" key="1">
    <source>
        <dbReference type="SAM" id="MobiDB-lite"/>
    </source>
</evidence>
<evidence type="ECO:0000313" key="4">
    <source>
        <dbReference type="EMBL" id="OCF48781.1"/>
    </source>
</evidence>
<reference evidence="4" key="3">
    <citation type="submission" date="2016-07" db="EMBL/GenBank/DDBJ databases">
        <title>Evolution of pathogenesis and genome organization in the Tremellales.</title>
        <authorList>
            <person name="Cuomo C."/>
            <person name="Litvintseva A."/>
            <person name="Heitman J."/>
            <person name="Chen Y."/>
            <person name="Sun S."/>
            <person name="Springer D."/>
            <person name="Dromer F."/>
            <person name="Young S."/>
            <person name="Zeng Q."/>
            <person name="Chapman S."/>
            <person name="Gujja S."/>
            <person name="Saif S."/>
            <person name="Birren B."/>
        </authorList>
    </citation>
    <scope>NUCLEOTIDE SEQUENCE</scope>
    <source>
        <strain evidence="4">CBS 10737</strain>
    </source>
</reference>
<sequence>MTAPIATSLEELHLNAASKVKKDWTLPPSFLALLATPPEQVINKLIPLKPASSASVASTNTASSPSHNSPFIDAFKKAPNTLTEKGAEAHQSTDSALVDLFGDFAPGVGDDHLYELLAKAWKEDALATLKLIFQARSIHEGKGWKEGFYRAMSWVWTNHPRTFLENLHVIVDPTCDRPRDLKRDADKKKRREDAASASHDGILDLDDEGNIDVREEEGVQYPARPHGTFKDLIDLLILHINGQLTTAFKGKFTALDEAFAPSWQASTFKQSRLALKADPQSKRNRNGFKNILKAAKKLQKEEGVAYDNFQLRLWRASSPKAKHSLLHDRAEKALSKDRKYQALFITALHLFVRYIKADQRALDKHNDFLLLAPDSRLPYKRESSPFLFEISYAAKWASTPGNSGDKQTLFATALAYMLYPGDGVEWSREKMQKHVLTPLRRALAVPEVAMSNNSWKIDYTKVPSRSMVRNSESFVKHDPKGFELYLDQVSKGRKTISGASLMPHEVLFEATQGKTVISKRLADLQWKTMVSAILNSATNKLSNCIAVADVSGSMGALQHSPKNAPNPILPCIALTLLLGELATPPWNGAFFTFSSDPRFVTVDTSLPLSERANSLSQAHWEMSTNFFKVFDLILATAKKQNLKPDDMVKKLFVFSDMQFDAAAGKKYGETEHDAIEAKFREAGYPLPEMVYWNLAPRYDGAPKQVKSDTPGVSIFSGFSGALMKYFLGQSKLDEDEDMAEPDAKEEDGFVVLPNEDKAKKEKVGGKSDGKLNPLETVMKVISADSFGGLKIVD</sequence>
<evidence type="ECO:0000259" key="3">
    <source>
        <dbReference type="Pfam" id="PF25043"/>
    </source>
</evidence>
<dbReference type="SUPFAM" id="SSF53300">
    <property type="entry name" value="vWA-like"/>
    <property type="match status" value="1"/>
</dbReference>
<evidence type="ECO:0000259" key="2">
    <source>
        <dbReference type="Pfam" id="PF11443"/>
    </source>
</evidence>
<dbReference type="PIRSF" id="PIRSF015417">
    <property type="entry name" value="T31B5_30_vWA"/>
    <property type="match status" value="1"/>
</dbReference>
<feature type="compositionally biased region" description="Acidic residues" evidence="1">
    <location>
        <begin position="736"/>
        <end position="745"/>
    </location>
</feature>
<feature type="region of interest" description="Disordered" evidence="1">
    <location>
        <begin position="180"/>
        <end position="204"/>
    </location>
</feature>
<dbReference type="EMBL" id="KI894013">
    <property type="protein sequence ID" value="OCF48781.1"/>
    <property type="molecule type" value="Genomic_DNA"/>
</dbReference>
<proteinExistence type="predicted"/>
<dbReference type="InterPro" id="IPR058580">
    <property type="entry name" value="DUF2828"/>
</dbReference>
<dbReference type="KEGG" id="kpin:30173931"/>
<dbReference type="InterPro" id="IPR011205">
    <property type="entry name" value="UCP015417_vWA"/>
</dbReference>
<feature type="domain" description="DUF7788" evidence="3">
    <location>
        <begin position="543"/>
        <end position="761"/>
    </location>
</feature>
<dbReference type="InterPro" id="IPR056690">
    <property type="entry name" value="DUF7788"/>
</dbReference>
<dbReference type="PANTHER" id="PTHR31373:SF27">
    <property type="entry name" value="TROVE DOMAIN-CONTAINING PROTEIN"/>
    <property type="match status" value="1"/>
</dbReference>
<keyword evidence="6" id="KW-1185">Reference proteome</keyword>
<reference evidence="5" key="4">
    <citation type="submission" date="2024-02" db="EMBL/GenBank/DDBJ databases">
        <title>Comparative genomics of Cryptococcus and Kwoniella reveals pathogenesis evolution and contrasting modes of karyotype evolution via chromosome fusion or intercentromeric recombination.</title>
        <authorList>
            <person name="Coelho M.A."/>
            <person name="David-Palma M."/>
            <person name="Shea T."/>
            <person name="Bowers K."/>
            <person name="McGinley-Smith S."/>
            <person name="Mohammad A.W."/>
            <person name="Gnirke A."/>
            <person name="Yurkov A.M."/>
            <person name="Nowrousian M."/>
            <person name="Sun S."/>
            <person name="Cuomo C.A."/>
            <person name="Heitman J."/>
        </authorList>
    </citation>
    <scope>NUCLEOTIDE SEQUENCE</scope>
    <source>
        <strain evidence="5">CBS 10737</strain>
    </source>
</reference>
<protein>
    <recommendedName>
        <fullName evidence="7">TROVE domain-containing protein</fullName>
    </recommendedName>
</protein>
<evidence type="ECO:0000313" key="5">
    <source>
        <dbReference type="EMBL" id="WWC72928.1"/>
    </source>
</evidence>
<feature type="compositionally biased region" description="Basic and acidic residues" evidence="1">
    <location>
        <begin position="180"/>
        <end position="194"/>
    </location>
</feature>
<accession>A0A1B9HZY1</accession>
<name>A0A1B9HZY1_9TREE</name>
<dbReference type="AlphaFoldDB" id="A0A1B9HZY1"/>
<dbReference type="InterPro" id="IPR036465">
    <property type="entry name" value="vWFA_dom_sf"/>
</dbReference>
<dbReference type="RefSeq" id="XP_019010000.1">
    <property type="nucleotide sequence ID" value="XM_019157282.1"/>
</dbReference>